<evidence type="ECO:0000256" key="3">
    <source>
        <dbReference type="SAM" id="SignalP"/>
    </source>
</evidence>
<accession>A0A1S8CTF8</accession>
<dbReference type="Pfam" id="PF01464">
    <property type="entry name" value="SLT"/>
    <property type="match status" value="1"/>
</dbReference>
<dbReference type="GO" id="GO:0004553">
    <property type="term" value="F:hydrolase activity, hydrolyzing O-glycosyl compounds"/>
    <property type="evidence" value="ECO:0007669"/>
    <property type="project" value="InterPro"/>
</dbReference>
<dbReference type="Gene3D" id="1.25.20.10">
    <property type="entry name" value="Bacterial muramidases"/>
    <property type="match status" value="1"/>
</dbReference>
<dbReference type="SUPFAM" id="SSF48435">
    <property type="entry name" value="Bacterial muramidases"/>
    <property type="match status" value="1"/>
</dbReference>
<dbReference type="STRING" id="1907941.BKE30_12350"/>
<comment type="similarity">
    <text evidence="1">Belongs to the transglycosylase Slt family.</text>
</comment>
<proteinExistence type="inferred from homology"/>
<dbReference type="PANTHER" id="PTHR37423">
    <property type="entry name" value="SOLUBLE LYTIC MUREIN TRANSGLYCOSYLASE-RELATED"/>
    <property type="match status" value="1"/>
</dbReference>
<evidence type="ECO:0000313" key="6">
    <source>
        <dbReference type="Proteomes" id="UP000192132"/>
    </source>
</evidence>
<feature type="chain" id="PRO_5012594083" evidence="3">
    <location>
        <begin position="19"/>
        <end position="643"/>
    </location>
</feature>
<reference evidence="5 6" key="1">
    <citation type="submission" date="2016-10" db="EMBL/GenBank/DDBJ databases">
        <title>Draft Genome sequence of Alkanindiges sp. strain H1.</title>
        <authorList>
            <person name="Subhash Y."/>
            <person name="Lee S."/>
        </authorList>
    </citation>
    <scope>NUCLEOTIDE SEQUENCE [LARGE SCALE GENOMIC DNA]</scope>
    <source>
        <strain evidence="5 6">H1</strain>
    </source>
</reference>
<gene>
    <name evidence="5" type="ORF">BKE30_12350</name>
</gene>
<dbReference type="AlphaFoldDB" id="A0A1S8CTF8"/>
<evidence type="ECO:0000256" key="1">
    <source>
        <dbReference type="ARBA" id="ARBA00007734"/>
    </source>
</evidence>
<protein>
    <submittedName>
        <fullName evidence="5">Lytic transglycosylase</fullName>
    </submittedName>
</protein>
<dbReference type="OrthoDB" id="92254at2"/>
<dbReference type="Proteomes" id="UP000192132">
    <property type="component" value="Unassembled WGS sequence"/>
</dbReference>
<dbReference type="SUPFAM" id="SSF53955">
    <property type="entry name" value="Lysozyme-like"/>
    <property type="match status" value="1"/>
</dbReference>
<dbReference type="InterPro" id="IPR008939">
    <property type="entry name" value="Lytic_TGlycosylase_superhlx_U"/>
</dbReference>
<dbReference type="InterPro" id="IPR023346">
    <property type="entry name" value="Lysozyme-like_dom_sf"/>
</dbReference>
<evidence type="ECO:0000256" key="2">
    <source>
        <dbReference type="ARBA" id="ARBA00022729"/>
    </source>
</evidence>
<comment type="caution">
    <text evidence="5">The sequence shown here is derived from an EMBL/GenBank/DDBJ whole genome shotgun (WGS) entry which is preliminary data.</text>
</comment>
<dbReference type="Gene3D" id="1.10.530.10">
    <property type="match status" value="1"/>
</dbReference>
<evidence type="ECO:0000313" key="5">
    <source>
        <dbReference type="EMBL" id="ONG38476.1"/>
    </source>
</evidence>
<keyword evidence="6" id="KW-1185">Reference proteome</keyword>
<dbReference type="CDD" id="cd13401">
    <property type="entry name" value="Slt70-like"/>
    <property type="match status" value="1"/>
</dbReference>
<evidence type="ECO:0000259" key="4">
    <source>
        <dbReference type="Pfam" id="PF01464"/>
    </source>
</evidence>
<feature type="domain" description="Transglycosylase SLT" evidence="4">
    <location>
        <begin position="484"/>
        <end position="592"/>
    </location>
</feature>
<feature type="signal peptide" evidence="3">
    <location>
        <begin position="1"/>
        <end position="18"/>
    </location>
</feature>
<name>A0A1S8CTF8_9GAMM</name>
<sequence length="643" mass="72052">MVKAGLFAISLGILQAQAADSDFNQALIAANNDNISMLDNYQASMQDSVLGYYPEYWKLGSDLVTQSPQAILSFVSRYPNSAMSEKLAADYIETKVQAGDFASARLLVPYVTNADEAESCAIGQVQAMAGDPLVFSEFNRVWLKTSKQPESCLGLARLMVSSPLKSAQDRQQRLWTLLRSGELGNAVQVGQRLGITLDFAELNYIAANAFNYLQNAPLASSTDQAKFLFAIARLADSSVDMAAGQINQYRSRLPQDVMRYAYRIVAYKAANSVMQNGFNAQSVSWFDQSYGYSFSDEEAESYARQAVRFGQWNAVLRAVDSMSLPLQQERMWQYWFARASEQRGGDPTAQEQGRAAARAFYTNLALEEDYYGLLARDRLGQSLTKLGTSYNPTTQDFQRLDSDVHFRRAFALYNINASASYSNREWNWAVRQAYLKHDDGMILAAASRANTMGWYDRAIYAAERTTKLHNYELQFLTPFREQVIQHSSNVGIDPAWVYGLIRQESRFVLAARSHVGAGGLMQIMPDTAKWIARQLGESYTGAALSSMQTNIRYGTFYLSHIHGQLSNQPVLATAGYNAGPNRAKRWQPTDMPLEADQYTESIPLLETRDYVKHVMTNATYYGLLLGRSNQTLAQRMGKIPVQY</sequence>
<organism evidence="5 6">
    <name type="scientific">Alkanindiges hydrocarboniclasticus</name>
    <dbReference type="NCBI Taxonomy" id="1907941"/>
    <lineage>
        <taxon>Bacteria</taxon>
        <taxon>Pseudomonadati</taxon>
        <taxon>Pseudomonadota</taxon>
        <taxon>Gammaproteobacteria</taxon>
        <taxon>Moraxellales</taxon>
        <taxon>Moraxellaceae</taxon>
        <taxon>Alkanindiges</taxon>
    </lineage>
</organism>
<keyword evidence="2 3" id="KW-0732">Signal</keyword>
<dbReference type="GO" id="GO:0042597">
    <property type="term" value="C:periplasmic space"/>
    <property type="evidence" value="ECO:0007669"/>
    <property type="project" value="InterPro"/>
</dbReference>
<dbReference type="InterPro" id="IPR008258">
    <property type="entry name" value="Transglycosylase_SLT_dom_1"/>
</dbReference>
<dbReference type="PANTHER" id="PTHR37423:SF5">
    <property type="entry name" value="SOLUBLE LYTIC MUREIN TRANSGLYCOSYLASE"/>
    <property type="match status" value="1"/>
</dbReference>
<dbReference type="EMBL" id="MLCN01000033">
    <property type="protein sequence ID" value="ONG38476.1"/>
    <property type="molecule type" value="Genomic_DNA"/>
</dbReference>